<feature type="domain" description="Conserved hypothetical protein CHP03032" evidence="10">
    <location>
        <begin position="14"/>
        <end position="328"/>
    </location>
</feature>
<dbReference type="Proteomes" id="UP000027395">
    <property type="component" value="Chromosome"/>
</dbReference>
<dbReference type="InterPro" id="IPR013105">
    <property type="entry name" value="TPR_2"/>
</dbReference>
<evidence type="ECO:0000256" key="3">
    <source>
        <dbReference type="ARBA" id="ARBA00011970"/>
    </source>
</evidence>
<dbReference type="NCBIfam" id="TIGR03032">
    <property type="entry name" value="TIGR03032 family protein"/>
    <property type="match status" value="1"/>
</dbReference>
<evidence type="ECO:0000256" key="8">
    <source>
        <dbReference type="PROSITE-ProRule" id="PRU00339"/>
    </source>
</evidence>
<protein>
    <recommendedName>
        <fullName evidence="3">protein O-GlcNAc transferase</fullName>
        <ecNumber evidence="3">2.4.1.255</ecNumber>
    </recommendedName>
</protein>
<feature type="repeat" description="TPR" evidence="8">
    <location>
        <begin position="681"/>
        <end position="714"/>
    </location>
</feature>
<dbReference type="Pfam" id="PF13432">
    <property type="entry name" value="TPR_16"/>
    <property type="match status" value="1"/>
</dbReference>
<dbReference type="InterPro" id="IPR037919">
    <property type="entry name" value="OGT"/>
</dbReference>
<evidence type="ECO:0000313" key="11">
    <source>
        <dbReference type="EMBL" id="KEI69266.1"/>
    </source>
</evidence>
<evidence type="ECO:0000256" key="2">
    <source>
        <dbReference type="ARBA" id="ARBA00005386"/>
    </source>
</evidence>
<comment type="similarity">
    <text evidence="2">Belongs to the glycosyltransferase 41 family. O-GlcNAc transferase subfamily.</text>
</comment>
<dbReference type="PROSITE" id="PS50005">
    <property type="entry name" value="TPR"/>
    <property type="match status" value="4"/>
</dbReference>
<dbReference type="Gene3D" id="1.25.40.10">
    <property type="entry name" value="Tetratricopeptide repeat domain"/>
    <property type="match status" value="2"/>
</dbReference>
<feature type="domain" description="O-GlcNAc transferase C-terminal" evidence="9">
    <location>
        <begin position="762"/>
        <end position="985"/>
    </location>
</feature>
<dbReference type="EC" id="2.4.1.255" evidence="3"/>
<comment type="pathway">
    <text evidence="1">Protein modification; protein glycosylation.</text>
</comment>
<evidence type="ECO:0000256" key="5">
    <source>
        <dbReference type="ARBA" id="ARBA00022679"/>
    </source>
</evidence>
<sequence>MSAPKTLTVPYSRHFLEWLHQHQVSVALTTYQTNRLCLIGVQPNGQISTPVWEFERPMGLYVTSERFYLATRYQIWRFENILENKELLQDKYDRVYVPRVAYTTGDVDVHDLIADPQGNIIFANTEYSCLATLHPQHSFTPIWKPNFISKLAPEDRCHLNGLAAVNGIPRYVTAVSHSDVASGWRHRRSDGGVVIDIQTHDIIARGLSMPHSPRWYQGKLWLLNSGTGDFGYIENGEFVPVTFCPGYGRGLAFVGDFAVVGLSKPRDYHFSGLLLGEKLQQKQAEARCGILIIDLKTGNIVEWLDMDTEATELYDVAIFPQVQCPMALGFKSGNIAKLVTIGSPTKTQKKVISFSLWGHDPIYNIGAIKNAELALKIYPGWICRFYVDETVPKETLEHLSAWNHVEIIPMQTPSQNCTGSFWRFLALNDPDVEITIIRDTDSRLNQREKAAVDEWLASPFPFHIMRDHPLHRSKIMGGMWGFKGNLEIKTAINNYVKTHSKSLMKGIDQRFLNDVIYPLAQYQSLVHDEFSEGKPFPISRQKTEYVGQIFREDETTISELDDILEQHLRTLENPRLKAAKAEFERGQDFKKQGKIQEAIACFQNAIAADPNYIPPHNNLGTLLQQQNRLSEAITCYQNALKINPNSALTLTNLGSIYLIEGQLNQAEELLKRALELNPELVPALYNLGLLYKQQAKLEEAIQLFQTAAKHQRNYADAYFQLGQIWELQSQFTLAKLAYERVESLNRNAEYLYPHIGFVKVNLCDWENYDHFVQDLINSTTQYIQEDKKGFTLAPFQLNALPIPPELSLAVAQKHAIGIEKSIAEKKPQFIYSQKTDKLRVGYVSPDFYSHAVGRLIYQIFENHNREEFEIFGYNLLNVNDEITETIRIGCDEFRDFSQLSPLEAAEQINRDGIDILIDLAGYTGYGKPQIFAYQPAPIQASFLGYPNTMGANFIQYLLTDQWIVPPELAQYYSEEILYLPDQFIASEMEISSQPLTRAEFGLPEDSFVFCCFNRHFKITPDLFAVWMGILQQVEGSVLWLSEPITEEVINNLHKKAAASGVAPERLIFAKKQPHPEYLARLQLADLALDTWIYSGGSTTVAALWAGVPVLTKPGLTNASRMGASICASGGLPEMIAHSGEEYQQKAIDWASHPQELQQLRQRLKARDAPLFNVSGFVSHLESAFRQMGNR</sequence>
<dbReference type="Pfam" id="PF07719">
    <property type="entry name" value="TPR_2"/>
    <property type="match status" value="1"/>
</dbReference>
<dbReference type="SMART" id="SM00028">
    <property type="entry name" value="TPR"/>
    <property type="match status" value="5"/>
</dbReference>
<keyword evidence="4 11" id="KW-0328">Glycosyltransferase</keyword>
<organism evidence="11 12">
    <name type="scientific">Planktothrix agardhii (strain NIVA-CYA 126/8)</name>
    <dbReference type="NCBI Taxonomy" id="388467"/>
    <lineage>
        <taxon>Bacteria</taxon>
        <taxon>Bacillati</taxon>
        <taxon>Cyanobacteriota</taxon>
        <taxon>Cyanophyceae</taxon>
        <taxon>Oscillatoriophycideae</taxon>
        <taxon>Oscillatoriales</taxon>
        <taxon>Microcoleaceae</taxon>
        <taxon>Planktothrix</taxon>
    </lineage>
</organism>
<reference evidence="11 12" key="1">
    <citation type="journal article" date="2014" name="Appl. Environ. Microbiol.">
        <title>Elucidation of insertion elements encoded on plasmids and in vitro construction of shuttle vectors from the toxic cyanobacterium Planktothrix.</title>
        <authorList>
            <person name="Christiansen G."/>
            <person name="Goesmann A."/>
            <person name="Kurmayer R."/>
        </authorList>
    </citation>
    <scope>NUCLEOTIDE SEQUENCE [LARGE SCALE GENOMIC DNA]</scope>
    <source>
        <strain evidence="11 12">NIVA-CYA 126/8</strain>
    </source>
</reference>
<dbReference type="InterPro" id="IPR017481">
    <property type="entry name" value="CHP03032"/>
</dbReference>
<gene>
    <name evidence="11" type="ORF">A19Y_4639</name>
</gene>
<dbReference type="SUPFAM" id="SSF53756">
    <property type="entry name" value="UDP-Glycosyltransferase/glycogen phosphorylase"/>
    <property type="match status" value="1"/>
</dbReference>
<dbReference type="GO" id="GO:0097363">
    <property type="term" value="F:protein O-acetylglucosaminyltransferase activity"/>
    <property type="evidence" value="ECO:0007669"/>
    <property type="project" value="UniProtKB-EC"/>
</dbReference>
<dbReference type="Pfam" id="PF13844">
    <property type="entry name" value="Glyco_transf_41"/>
    <property type="match status" value="2"/>
</dbReference>
<dbReference type="eggNOG" id="COG3914">
    <property type="taxonomic scope" value="Bacteria"/>
</dbReference>
<dbReference type="PANTHER" id="PTHR44366:SF1">
    <property type="entry name" value="UDP-N-ACETYLGLUCOSAMINE--PEPTIDE N-ACETYLGLUCOSAMINYLTRANSFERASE 110 KDA SUBUNIT"/>
    <property type="match status" value="1"/>
</dbReference>
<dbReference type="SUPFAM" id="SSF48452">
    <property type="entry name" value="TPR-like"/>
    <property type="match status" value="1"/>
</dbReference>
<dbReference type="HOGENOM" id="CLU_271892_0_0_3"/>
<dbReference type="PANTHER" id="PTHR44366">
    <property type="entry name" value="UDP-N-ACETYLGLUCOSAMINE--PEPTIDE N-ACETYLGLUCOSAMINYLTRANSFERASE 110 KDA SUBUNIT"/>
    <property type="match status" value="1"/>
</dbReference>
<evidence type="ECO:0000259" key="9">
    <source>
        <dbReference type="Pfam" id="PF13844"/>
    </source>
</evidence>
<accession>A0A073CM92</accession>
<feature type="domain" description="O-GlcNAc transferase C-terminal" evidence="9">
    <location>
        <begin position="996"/>
        <end position="1179"/>
    </location>
</feature>
<dbReference type="InterPro" id="IPR011990">
    <property type="entry name" value="TPR-like_helical_dom_sf"/>
</dbReference>
<evidence type="ECO:0000313" key="12">
    <source>
        <dbReference type="Proteomes" id="UP000027395"/>
    </source>
</evidence>
<dbReference type="eggNOG" id="COG0457">
    <property type="taxonomic scope" value="Bacteria"/>
</dbReference>
<dbReference type="Pfam" id="PF13424">
    <property type="entry name" value="TPR_12"/>
    <property type="match status" value="1"/>
</dbReference>
<dbReference type="Gene3D" id="3.40.50.11380">
    <property type="match status" value="1"/>
</dbReference>
<dbReference type="RefSeq" id="WP_072005243.1">
    <property type="nucleotide sequence ID" value="NZ_CM002803.1"/>
</dbReference>
<keyword evidence="7 8" id="KW-0802">TPR repeat</keyword>
<feature type="repeat" description="TPR" evidence="8">
    <location>
        <begin position="613"/>
        <end position="646"/>
    </location>
</feature>
<dbReference type="AlphaFoldDB" id="A0A073CM92"/>
<evidence type="ECO:0000256" key="4">
    <source>
        <dbReference type="ARBA" id="ARBA00022676"/>
    </source>
</evidence>
<dbReference type="Pfam" id="PF16261">
    <property type="entry name" value="DUF4915"/>
    <property type="match status" value="1"/>
</dbReference>
<evidence type="ECO:0000256" key="7">
    <source>
        <dbReference type="ARBA" id="ARBA00022803"/>
    </source>
</evidence>
<evidence type="ECO:0000259" key="10">
    <source>
        <dbReference type="Pfam" id="PF16261"/>
    </source>
</evidence>
<evidence type="ECO:0000256" key="6">
    <source>
        <dbReference type="ARBA" id="ARBA00022737"/>
    </source>
</evidence>
<dbReference type="PROSITE" id="PS50293">
    <property type="entry name" value="TPR_REGION"/>
    <property type="match status" value="1"/>
</dbReference>
<feature type="repeat" description="TPR" evidence="8">
    <location>
        <begin position="647"/>
        <end position="680"/>
    </location>
</feature>
<keyword evidence="12" id="KW-1185">Reference proteome</keyword>
<dbReference type="Gene3D" id="3.40.50.2000">
    <property type="entry name" value="Glycogen Phosphorylase B"/>
    <property type="match status" value="1"/>
</dbReference>
<feature type="repeat" description="TPR" evidence="8">
    <location>
        <begin position="579"/>
        <end position="612"/>
    </location>
</feature>
<dbReference type="GO" id="GO:0006493">
    <property type="term" value="P:protein O-linked glycosylation"/>
    <property type="evidence" value="ECO:0007669"/>
    <property type="project" value="InterPro"/>
</dbReference>
<evidence type="ECO:0000256" key="1">
    <source>
        <dbReference type="ARBA" id="ARBA00004922"/>
    </source>
</evidence>
<proteinExistence type="inferred from homology"/>
<keyword evidence="6" id="KW-0677">Repeat</keyword>
<keyword evidence="5 11" id="KW-0808">Transferase</keyword>
<dbReference type="STRING" id="388467.A19Y_4639"/>
<dbReference type="PATRIC" id="fig|388467.6.peg.4579"/>
<dbReference type="InterPro" id="IPR029489">
    <property type="entry name" value="OGT/SEC/SPY_C"/>
</dbReference>
<dbReference type="InterPro" id="IPR019734">
    <property type="entry name" value="TPR_rpt"/>
</dbReference>
<dbReference type="EMBL" id="CM002803">
    <property type="protein sequence ID" value="KEI69266.1"/>
    <property type="molecule type" value="Genomic_DNA"/>
</dbReference>
<name>A0A073CM92_PLAA1</name>